<dbReference type="Proteomes" id="UP000318590">
    <property type="component" value="Unassembled WGS sequence"/>
</dbReference>
<gene>
    <name evidence="7" type="ORF">FEV53_13745</name>
</gene>
<dbReference type="InterPro" id="IPR016169">
    <property type="entry name" value="FAD-bd_PCMH_sub2"/>
</dbReference>
<dbReference type="SUPFAM" id="SSF54631">
    <property type="entry name" value="CBS-domain pair"/>
    <property type="match status" value="1"/>
</dbReference>
<evidence type="ECO:0000256" key="2">
    <source>
        <dbReference type="ARBA" id="ARBA00022737"/>
    </source>
</evidence>
<dbReference type="GO" id="GO:0005886">
    <property type="term" value="C:plasma membrane"/>
    <property type="evidence" value="ECO:0007669"/>
    <property type="project" value="TreeGrafter"/>
</dbReference>
<evidence type="ECO:0000256" key="4">
    <source>
        <dbReference type="PROSITE-ProRule" id="PRU00703"/>
    </source>
</evidence>
<feature type="domain" description="CBS" evidence="6">
    <location>
        <begin position="72"/>
        <end position="133"/>
    </location>
</feature>
<dbReference type="InterPro" id="IPR036318">
    <property type="entry name" value="FAD-bd_PCMH-like_sf"/>
</dbReference>
<sequence length="290" mass="31830">MSNTETGAPEDGSERPGADDSEGKSFFGRIFGSWSGPEDEAEDDTIAGEVTDHAETGPGLINLRRKRLSDVAIPRVDIVSMPITVSRDELAEKFRESGLTRIPVYDGTLDHPRGMIHLKDFALRHGFGAEKDFDAEALMRPLIYAPGSMSVGVLLQRMQSERTHMALVIDEYGGVDGLVTIEDLIEQVIGEIEDEHDEEEADLFSEEKPGIWIAMAHTPLEEFEEALGRQIEDEDVEDGADTLGGVVVTLTGRVPARGEVIPHPSGMEFEVVDADPRRLKRIRVRLPSGG</sequence>
<dbReference type="InterPro" id="IPR046342">
    <property type="entry name" value="CBS_dom_sf"/>
</dbReference>
<organism evidence="7 8">
    <name type="scientific">Palleronia caenipelagi</name>
    <dbReference type="NCBI Taxonomy" id="2489174"/>
    <lineage>
        <taxon>Bacteria</taxon>
        <taxon>Pseudomonadati</taxon>
        <taxon>Pseudomonadota</taxon>
        <taxon>Alphaproteobacteria</taxon>
        <taxon>Rhodobacterales</taxon>
        <taxon>Roseobacteraceae</taxon>
        <taxon>Palleronia</taxon>
    </lineage>
</organism>
<evidence type="ECO:0000256" key="3">
    <source>
        <dbReference type="ARBA" id="ARBA00023122"/>
    </source>
</evidence>
<dbReference type="PANTHER" id="PTHR22777">
    <property type="entry name" value="HEMOLYSIN-RELATED"/>
    <property type="match status" value="1"/>
</dbReference>
<feature type="compositionally biased region" description="Basic and acidic residues" evidence="5">
    <location>
        <begin position="12"/>
        <end position="23"/>
    </location>
</feature>
<evidence type="ECO:0000259" key="6">
    <source>
        <dbReference type="PROSITE" id="PS51371"/>
    </source>
</evidence>
<dbReference type="Gene3D" id="3.10.580.10">
    <property type="entry name" value="CBS-domain"/>
    <property type="match status" value="1"/>
</dbReference>
<dbReference type="SUPFAM" id="SSF56176">
    <property type="entry name" value="FAD-binding/transporter-associated domain-like"/>
    <property type="match status" value="1"/>
</dbReference>
<dbReference type="InterPro" id="IPR044751">
    <property type="entry name" value="Ion_transp-like_CBS"/>
</dbReference>
<evidence type="ECO:0000313" key="8">
    <source>
        <dbReference type="Proteomes" id="UP000318590"/>
    </source>
</evidence>
<dbReference type="AlphaFoldDB" id="A0A547PR94"/>
<feature type="domain" description="CBS" evidence="6">
    <location>
        <begin position="138"/>
        <end position="198"/>
    </location>
</feature>
<proteinExistence type="inferred from homology"/>
<dbReference type="OrthoDB" id="9797674at2"/>
<evidence type="ECO:0000256" key="1">
    <source>
        <dbReference type="ARBA" id="ARBA00006446"/>
    </source>
</evidence>
<dbReference type="PROSITE" id="PS51371">
    <property type="entry name" value="CBS"/>
    <property type="match status" value="2"/>
</dbReference>
<name>A0A547PR94_9RHOB</name>
<reference evidence="7 8" key="1">
    <citation type="submission" date="2019-06" db="EMBL/GenBank/DDBJ databases">
        <title>Paenimaribius caenipelagi gen. nov., sp. nov., isolated from a tidal flat.</title>
        <authorList>
            <person name="Yoon J.-H."/>
        </authorList>
    </citation>
    <scope>NUCLEOTIDE SEQUENCE [LARGE SCALE GENOMIC DNA]</scope>
    <source>
        <strain evidence="7 8">JBTF-M29</strain>
    </source>
</reference>
<keyword evidence="3 4" id="KW-0129">CBS domain</keyword>
<dbReference type="PANTHER" id="PTHR22777:SF27">
    <property type="entry name" value="MAGNESIUM AND COBALT EFFLUX PROTEIN CORC"/>
    <property type="match status" value="1"/>
</dbReference>
<protein>
    <submittedName>
        <fullName evidence="7">CBS domain-containing protein</fullName>
    </submittedName>
</protein>
<evidence type="ECO:0000313" key="7">
    <source>
        <dbReference type="EMBL" id="TRD16663.1"/>
    </source>
</evidence>
<dbReference type="Pfam" id="PF03471">
    <property type="entry name" value="CorC_HlyC"/>
    <property type="match status" value="1"/>
</dbReference>
<keyword evidence="8" id="KW-1185">Reference proteome</keyword>
<dbReference type="RefSeq" id="WP_142835397.1">
    <property type="nucleotide sequence ID" value="NZ_VFSV01000027.1"/>
</dbReference>
<dbReference type="InterPro" id="IPR000644">
    <property type="entry name" value="CBS_dom"/>
</dbReference>
<accession>A0A547PR94</accession>
<dbReference type="Pfam" id="PF00571">
    <property type="entry name" value="CBS"/>
    <property type="match status" value="2"/>
</dbReference>
<dbReference type="InterPro" id="IPR005170">
    <property type="entry name" value="Transptr-assoc_dom"/>
</dbReference>
<feature type="region of interest" description="Disordered" evidence="5">
    <location>
        <begin position="1"/>
        <end position="42"/>
    </location>
</feature>
<comment type="caution">
    <text evidence="7">The sequence shown here is derived from an EMBL/GenBank/DDBJ whole genome shotgun (WGS) entry which is preliminary data.</text>
</comment>
<dbReference type="FunFam" id="3.10.580.10:FF:000002">
    <property type="entry name" value="Magnesium/cobalt efflux protein CorC"/>
    <property type="match status" value="1"/>
</dbReference>
<dbReference type="Gene3D" id="3.30.465.10">
    <property type="match status" value="1"/>
</dbReference>
<dbReference type="SMART" id="SM01091">
    <property type="entry name" value="CorC_HlyC"/>
    <property type="match status" value="1"/>
</dbReference>
<dbReference type="EMBL" id="VFSV01000027">
    <property type="protein sequence ID" value="TRD16663.1"/>
    <property type="molecule type" value="Genomic_DNA"/>
</dbReference>
<dbReference type="SMART" id="SM00116">
    <property type="entry name" value="CBS"/>
    <property type="match status" value="2"/>
</dbReference>
<evidence type="ECO:0000256" key="5">
    <source>
        <dbReference type="SAM" id="MobiDB-lite"/>
    </source>
</evidence>
<dbReference type="CDD" id="cd04590">
    <property type="entry name" value="CBS_pair_CorC_HlyC_assoc"/>
    <property type="match status" value="1"/>
</dbReference>
<comment type="similarity">
    <text evidence="1">Belongs to the UPF0053 family. Hemolysin C subfamily.</text>
</comment>
<dbReference type="GO" id="GO:0050660">
    <property type="term" value="F:flavin adenine dinucleotide binding"/>
    <property type="evidence" value="ECO:0007669"/>
    <property type="project" value="InterPro"/>
</dbReference>
<keyword evidence="2" id="KW-0677">Repeat</keyword>